<gene>
    <name evidence="6" type="ORF">SAMN05421773_10357</name>
</gene>
<proteinExistence type="predicted"/>
<dbReference type="PANTHER" id="PTHR46796:SF6">
    <property type="entry name" value="ARAC SUBFAMILY"/>
    <property type="match status" value="1"/>
</dbReference>
<dbReference type="AlphaFoldDB" id="A0A1I1IQW0"/>
<accession>A0A1I1IQW0</accession>
<evidence type="ECO:0000256" key="3">
    <source>
        <dbReference type="ARBA" id="ARBA00023163"/>
    </source>
</evidence>
<evidence type="ECO:0000256" key="1">
    <source>
        <dbReference type="ARBA" id="ARBA00023015"/>
    </source>
</evidence>
<dbReference type="Proteomes" id="UP000199207">
    <property type="component" value="Unassembled WGS sequence"/>
</dbReference>
<dbReference type="Gene3D" id="1.10.10.60">
    <property type="entry name" value="Homeodomain-like"/>
    <property type="match status" value="1"/>
</dbReference>
<organism evidence="6 7">
    <name type="scientific">Streptomyces aidingensis</name>
    <dbReference type="NCBI Taxonomy" id="910347"/>
    <lineage>
        <taxon>Bacteria</taxon>
        <taxon>Bacillati</taxon>
        <taxon>Actinomycetota</taxon>
        <taxon>Actinomycetes</taxon>
        <taxon>Kitasatosporales</taxon>
        <taxon>Streptomycetaceae</taxon>
        <taxon>Streptomyces</taxon>
    </lineage>
</organism>
<evidence type="ECO:0000313" key="7">
    <source>
        <dbReference type="Proteomes" id="UP000199207"/>
    </source>
</evidence>
<feature type="domain" description="HTH araC/xylS-type" evidence="5">
    <location>
        <begin position="239"/>
        <end position="340"/>
    </location>
</feature>
<dbReference type="EMBL" id="FOLM01000003">
    <property type="protein sequence ID" value="SFC35620.1"/>
    <property type="molecule type" value="Genomic_DNA"/>
</dbReference>
<name>A0A1I1IQW0_9ACTN</name>
<evidence type="ECO:0000256" key="4">
    <source>
        <dbReference type="SAM" id="MobiDB-lite"/>
    </source>
</evidence>
<keyword evidence="7" id="KW-1185">Reference proteome</keyword>
<protein>
    <submittedName>
        <fullName evidence="6">AraC-type DNA-binding protein</fullName>
    </submittedName>
</protein>
<keyword evidence="2 6" id="KW-0238">DNA-binding</keyword>
<sequence>MVETLIESRSVPRPGRFSWWCEITGNELMPTRITSEAGDDFHGTLRIRQFGAVRLTWLHVGQLTSTRTPRTIRQGDPEEFPVVLAVRGRQGISQARREAEIRPGELMVFDTSRPFASWVGPAAGSRTGLVIAHIPKALLPLPADRIGPLVAAPRPPGGGLHALLSDTLARLALGPSGDDAPPASRGGPGTDGPAATEWRAADAARLGNIVLDLTAAWLAHEVESEAAVPAASHQEVLLLRIRGFIQRHLGDPGLGPDMIAGAHHISTRYLHRLFEGQETTVTALIRQERLRRCRRDLADPALRDSTVAALAARWGFAHAADFSRSFRAAYGMPPSAYRRAALRSGPDTGR</sequence>
<dbReference type="PROSITE" id="PS01124">
    <property type="entry name" value="HTH_ARAC_FAMILY_2"/>
    <property type="match status" value="1"/>
</dbReference>
<evidence type="ECO:0000256" key="2">
    <source>
        <dbReference type="ARBA" id="ARBA00023125"/>
    </source>
</evidence>
<dbReference type="RefSeq" id="WP_107365096.1">
    <property type="nucleotide sequence ID" value="NZ_FOLM01000003.1"/>
</dbReference>
<evidence type="ECO:0000259" key="5">
    <source>
        <dbReference type="PROSITE" id="PS01124"/>
    </source>
</evidence>
<dbReference type="Pfam" id="PF14525">
    <property type="entry name" value="AraC_binding_2"/>
    <property type="match status" value="1"/>
</dbReference>
<dbReference type="InterPro" id="IPR018060">
    <property type="entry name" value="HTH_AraC"/>
</dbReference>
<keyword evidence="1" id="KW-0805">Transcription regulation</keyword>
<reference evidence="6 7" key="1">
    <citation type="submission" date="2016-10" db="EMBL/GenBank/DDBJ databases">
        <authorList>
            <person name="de Groot N.N."/>
        </authorList>
    </citation>
    <scope>NUCLEOTIDE SEQUENCE [LARGE SCALE GENOMIC DNA]</scope>
    <source>
        <strain evidence="6 7">CGMCC 4.5739</strain>
    </source>
</reference>
<dbReference type="Pfam" id="PF12833">
    <property type="entry name" value="HTH_18"/>
    <property type="match status" value="1"/>
</dbReference>
<dbReference type="PANTHER" id="PTHR46796">
    <property type="entry name" value="HTH-TYPE TRANSCRIPTIONAL ACTIVATOR RHAS-RELATED"/>
    <property type="match status" value="1"/>
</dbReference>
<evidence type="ECO:0000313" key="6">
    <source>
        <dbReference type="EMBL" id="SFC35620.1"/>
    </source>
</evidence>
<dbReference type="STRING" id="910347.SAMN05421773_10357"/>
<dbReference type="InterPro" id="IPR009057">
    <property type="entry name" value="Homeodomain-like_sf"/>
</dbReference>
<dbReference type="SUPFAM" id="SSF46689">
    <property type="entry name" value="Homeodomain-like"/>
    <property type="match status" value="1"/>
</dbReference>
<dbReference type="GO" id="GO:0003700">
    <property type="term" value="F:DNA-binding transcription factor activity"/>
    <property type="evidence" value="ECO:0007669"/>
    <property type="project" value="InterPro"/>
</dbReference>
<dbReference type="GO" id="GO:0043565">
    <property type="term" value="F:sequence-specific DNA binding"/>
    <property type="evidence" value="ECO:0007669"/>
    <property type="project" value="InterPro"/>
</dbReference>
<dbReference type="InterPro" id="IPR050204">
    <property type="entry name" value="AraC_XylS_family_regulators"/>
</dbReference>
<feature type="region of interest" description="Disordered" evidence="4">
    <location>
        <begin position="174"/>
        <end position="195"/>
    </location>
</feature>
<dbReference type="SMART" id="SM00342">
    <property type="entry name" value="HTH_ARAC"/>
    <property type="match status" value="1"/>
</dbReference>
<dbReference type="InterPro" id="IPR035418">
    <property type="entry name" value="AraC-bd_2"/>
</dbReference>
<keyword evidence="3" id="KW-0804">Transcription</keyword>